<feature type="domain" description="RRM" evidence="5">
    <location>
        <begin position="185"/>
        <end position="263"/>
    </location>
</feature>
<dbReference type="InterPro" id="IPR012677">
    <property type="entry name" value="Nucleotide-bd_a/b_plait_sf"/>
</dbReference>
<dbReference type="InterPro" id="IPR035979">
    <property type="entry name" value="RBD_domain_sf"/>
</dbReference>
<evidence type="ECO:0000256" key="4">
    <source>
        <dbReference type="SAM" id="MobiDB-lite"/>
    </source>
</evidence>
<dbReference type="PROSITE" id="PS50102">
    <property type="entry name" value="RRM"/>
    <property type="match status" value="3"/>
</dbReference>
<dbReference type="InterPro" id="IPR000504">
    <property type="entry name" value="RRM_dom"/>
</dbReference>
<comment type="caution">
    <text evidence="6">The sequence shown here is derived from an EMBL/GenBank/DDBJ whole genome shotgun (WGS) entry which is preliminary data.</text>
</comment>
<dbReference type="PANTHER" id="PTHR47640">
    <property type="entry name" value="TRNA SELENOCYSTEINE 1-ASSOCIATED PROTEIN 1-RELATED-RELATED"/>
    <property type="match status" value="1"/>
</dbReference>
<dbReference type="PANTHER" id="PTHR47640:SF27">
    <property type="entry name" value="OS07G0615400 PROTEIN"/>
    <property type="match status" value="1"/>
</dbReference>
<organism evidence="6 7">
    <name type="scientific">Xanthoceras sorbifolium</name>
    <dbReference type="NCBI Taxonomy" id="99658"/>
    <lineage>
        <taxon>Eukaryota</taxon>
        <taxon>Viridiplantae</taxon>
        <taxon>Streptophyta</taxon>
        <taxon>Embryophyta</taxon>
        <taxon>Tracheophyta</taxon>
        <taxon>Spermatophyta</taxon>
        <taxon>Magnoliopsida</taxon>
        <taxon>eudicotyledons</taxon>
        <taxon>Gunneridae</taxon>
        <taxon>Pentapetalae</taxon>
        <taxon>rosids</taxon>
        <taxon>malvids</taxon>
        <taxon>Sapindales</taxon>
        <taxon>Sapindaceae</taxon>
        <taxon>Xanthoceroideae</taxon>
        <taxon>Xanthoceras</taxon>
    </lineage>
</organism>
<dbReference type="EMBL" id="JAFEMO010000003">
    <property type="protein sequence ID" value="KAH7574532.1"/>
    <property type="molecule type" value="Genomic_DNA"/>
</dbReference>
<dbReference type="CDD" id="cd12614">
    <property type="entry name" value="RRM1_PUB1"/>
    <property type="match status" value="1"/>
</dbReference>
<dbReference type="SMART" id="SM00360">
    <property type="entry name" value="RRM"/>
    <property type="match status" value="3"/>
</dbReference>
<evidence type="ECO:0000256" key="3">
    <source>
        <dbReference type="PROSITE-ProRule" id="PRU00176"/>
    </source>
</evidence>
<evidence type="ECO:0000259" key="5">
    <source>
        <dbReference type="PROSITE" id="PS50102"/>
    </source>
</evidence>
<evidence type="ECO:0000313" key="7">
    <source>
        <dbReference type="Proteomes" id="UP000827721"/>
    </source>
</evidence>
<reference evidence="6 7" key="1">
    <citation type="submission" date="2021-02" db="EMBL/GenBank/DDBJ databases">
        <title>Plant Genome Project.</title>
        <authorList>
            <person name="Zhang R.-G."/>
        </authorList>
    </citation>
    <scope>NUCLEOTIDE SEQUENCE [LARGE SCALE GENOMIC DNA]</scope>
    <source>
        <tissue evidence="6">Leaves</tissue>
    </source>
</reference>
<dbReference type="Pfam" id="PF00076">
    <property type="entry name" value="RRM_1"/>
    <property type="match status" value="3"/>
</dbReference>
<protein>
    <recommendedName>
        <fullName evidence="5">RRM domain-containing protein</fullName>
    </recommendedName>
</protein>
<keyword evidence="1" id="KW-0507">mRNA processing</keyword>
<proteinExistence type="predicted"/>
<keyword evidence="7" id="KW-1185">Reference proteome</keyword>
<evidence type="ECO:0000313" key="6">
    <source>
        <dbReference type="EMBL" id="KAH7574532.1"/>
    </source>
</evidence>
<evidence type="ECO:0000256" key="2">
    <source>
        <dbReference type="ARBA" id="ARBA00022884"/>
    </source>
</evidence>
<evidence type="ECO:0000256" key="1">
    <source>
        <dbReference type="ARBA" id="ARBA00022664"/>
    </source>
</evidence>
<accession>A0ABQ8ID04</accession>
<keyword evidence="2 3" id="KW-0694">RNA-binding</keyword>
<dbReference type="InterPro" id="IPR003954">
    <property type="entry name" value="RRM_euk-type"/>
</dbReference>
<name>A0ABQ8ID04_9ROSI</name>
<gene>
    <name evidence="6" type="ORF">JRO89_XS03G0308100</name>
</gene>
<dbReference type="CDD" id="cd12619">
    <property type="entry name" value="RRM2_PUB1"/>
    <property type="match status" value="1"/>
</dbReference>
<dbReference type="SMART" id="SM00361">
    <property type="entry name" value="RRM_1"/>
    <property type="match status" value="1"/>
</dbReference>
<sequence>MMQQRLKQQAMMQQSLYQYHPGLLAAPQVELRAGKENTEFENDALGYIIRLVFCFYGNVSSLDRTYLEWESASWVRYKYMPQCSMLVNLSELLILLPTGPTLYVGNIHPQVTDALLQEVFSNTGPIEGCKLIKKDKSSYGFVDYFDRRSAALAILSLNGRHLFGQAIKVNWAYASGQREDTSGHYNVFVGDLSPEVTDATLFACFSVYPGCSDARVMWDQKTGRSRGFGFVSFRNQQDAQSAINDLNGKWLGSRQIRCNWATKGATGNEDKQSSDSKSVVELSNEASEDGQEKSNDDAPENNPQYTTVYVGNLAPEARIYHSTNLCLVNVAADCRVTSVDLHRLFHALGAGAIEDVRVQRDKGFGFVRYSTHAEAALAIQIGNARILCGKPIKCSWGSKPTPPGTNSTPLPPPAAAHMPGFSAADLAAYERQMALSKMALMHPQGQHALKQVGMGMGGAGASQAIYDGGFQNVATTQQLMYYQ</sequence>
<dbReference type="Proteomes" id="UP000827721">
    <property type="component" value="Unassembled WGS sequence"/>
</dbReference>
<dbReference type="Gene3D" id="3.30.70.330">
    <property type="match status" value="3"/>
</dbReference>
<feature type="domain" description="RRM" evidence="5">
    <location>
        <begin position="100"/>
        <end position="174"/>
    </location>
</feature>
<dbReference type="SUPFAM" id="SSF54928">
    <property type="entry name" value="RNA-binding domain, RBD"/>
    <property type="match status" value="3"/>
</dbReference>
<feature type="domain" description="RRM" evidence="5">
    <location>
        <begin position="306"/>
        <end position="399"/>
    </location>
</feature>
<dbReference type="InterPro" id="IPR050825">
    <property type="entry name" value="RBM42_RBP45_47-like"/>
</dbReference>
<feature type="region of interest" description="Disordered" evidence="4">
    <location>
        <begin position="263"/>
        <end position="305"/>
    </location>
</feature>